<reference evidence="3" key="1">
    <citation type="journal article" date="2020" name="Stud. Mycol.">
        <title>101 Dothideomycetes genomes: a test case for predicting lifestyles and emergence of pathogens.</title>
        <authorList>
            <person name="Haridas S."/>
            <person name="Albert R."/>
            <person name="Binder M."/>
            <person name="Bloem J."/>
            <person name="Labutti K."/>
            <person name="Salamov A."/>
            <person name="Andreopoulos B."/>
            <person name="Baker S."/>
            <person name="Barry K."/>
            <person name="Bills G."/>
            <person name="Bluhm B."/>
            <person name="Cannon C."/>
            <person name="Castanera R."/>
            <person name="Culley D."/>
            <person name="Daum C."/>
            <person name="Ezra D."/>
            <person name="Gonzalez J."/>
            <person name="Henrissat B."/>
            <person name="Kuo A."/>
            <person name="Liang C."/>
            <person name="Lipzen A."/>
            <person name="Lutzoni F."/>
            <person name="Magnuson J."/>
            <person name="Mondo S."/>
            <person name="Nolan M."/>
            <person name="Ohm R."/>
            <person name="Pangilinan J."/>
            <person name="Park H.-J."/>
            <person name="Ramirez L."/>
            <person name="Alfaro M."/>
            <person name="Sun H."/>
            <person name="Tritt A."/>
            <person name="Yoshinaga Y."/>
            <person name="Zwiers L.-H."/>
            <person name="Turgeon B."/>
            <person name="Goodwin S."/>
            <person name="Spatafora J."/>
            <person name="Crous P."/>
            <person name="Grigoriev I."/>
        </authorList>
    </citation>
    <scope>NUCLEOTIDE SEQUENCE</scope>
    <source>
        <strain evidence="3">CBS 115976</strain>
    </source>
</reference>
<name>A0A6A6U1R5_9PEZI</name>
<feature type="chain" id="PRO_5025524520" evidence="2">
    <location>
        <begin position="18"/>
        <end position="132"/>
    </location>
</feature>
<evidence type="ECO:0000256" key="1">
    <source>
        <dbReference type="SAM" id="MobiDB-lite"/>
    </source>
</evidence>
<feature type="compositionally biased region" description="Polar residues" evidence="1">
    <location>
        <begin position="91"/>
        <end position="109"/>
    </location>
</feature>
<evidence type="ECO:0000313" key="3">
    <source>
        <dbReference type="EMBL" id="KAF2665576.1"/>
    </source>
</evidence>
<evidence type="ECO:0000256" key="2">
    <source>
        <dbReference type="SAM" id="SignalP"/>
    </source>
</evidence>
<feature type="signal peptide" evidence="2">
    <location>
        <begin position="1"/>
        <end position="17"/>
    </location>
</feature>
<feature type="region of interest" description="Disordered" evidence="1">
    <location>
        <begin position="91"/>
        <end position="111"/>
    </location>
</feature>
<keyword evidence="4" id="KW-1185">Reference proteome</keyword>
<dbReference type="EMBL" id="MU004240">
    <property type="protein sequence ID" value="KAF2665576.1"/>
    <property type="molecule type" value="Genomic_DNA"/>
</dbReference>
<dbReference type="AlphaFoldDB" id="A0A6A6U1R5"/>
<proteinExistence type="predicted"/>
<accession>A0A6A6U1R5</accession>
<dbReference type="Proteomes" id="UP000799302">
    <property type="component" value="Unassembled WGS sequence"/>
</dbReference>
<organism evidence="3 4">
    <name type="scientific">Microthyrium microscopicum</name>
    <dbReference type="NCBI Taxonomy" id="703497"/>
    <lineage>
        <taxon>Eukaryota</taxon>
        <taxon>Fungi</taxon>
        <taxon>Dikarya</taxon>
        <taxon>Ascomycota</taxon>
        <taxon>Pezizomycotina</taxon>
        <taxon>Dothideomycetes</taxon>
        <taxon>Dothideomycetes incertae sedis</taxon>
        <taxon>Microthyriales</taxon>
        <taxon>Microthyriaceae</taxon>
        <taxon>Microthyrium</taxon>
    </lineage>
</organism>
<dbReference type="OrthoDB" id="3945627at2759"/>
<evidence type="ECO:0000313" key="4">
    <source>
        <dbReference type="Proteomes" id="UP000799302"/>
    </source>
</evidence>
<keyword evidence="2" id="KW-0732">Signal</keyword>
<sequence length="132" mass="12920">MRGLIAILLPLTVLAQGNPVGNPAGVILGIYGMCGTNPVDCGNGWCCLAGQTCASASASANNPMCSLDAADGQLVVNAAYFGKLQSHQVAPSTANGSSKAPEQQTTNSGSKSGASLILASALTAAALAVSAL</sequence>
<gene>
    <name evidence="3" type="ORF">BT63DRAFT_68977</name>
</gene>
<protein>
    <submittedName>
        <fullName evidence="3">Uncharacterized protein</fullName>
    </submittedName>
</protein>